<sequence>MPVKYATHSENFASTTRLTMACVTNMASGKIRERGGSNNNA</sequence>
<accession>A0A0E9VCJ2</accession>
<organism evidence="1">
    <name type="scientific">Anguilla anguilla</name>
    <name type="common">European freshwater eel</name>
    <name type="synonym">Muraena anguilla</name>
    <dbReference type="NCBI Taxonomy" id="7936"/>
    <lineage>
        <taxon>Eukaryota</taxon>
        <taxon>Metazoa</taxon>
        <taxon>Chordata</taxon>
        <taxon>Craniata</taxon>
        <taxon>Vertebrata</taxon>
        <taxon>Euteleostomi</taxon>
        <taxon>Actinopterygii</taxon>
        <taxon>Neopterygii</taxon>
        <taxon>Teleostei</taxon>
        <taxon>Anguilliformes</taxon>
        <taxon>Anguillidae</taxon>
        <taxon>Anguilla</taxon>
    </lineage>
</organism>
<reference evidence="1" key="2">
    <citation type="journal article" date="2015" name="Fish Shellfish Immunol.">
        <title>Early steps in the European eel (Anguilla anguilla)-Vibrio vulnificus interaction in the gills: Role of the RtxA13 toxin.</title>
        <authorList>
            <person name="Callol A."/>
            <person name="Pajuelo D."/>
            <person name="Ebbesson L."/>
            <person name="Teles M."/>
            <person name="MacKenzie S."/>
            <person name="Amaro C."/>
        </authorList>
    </citation>
    <scope>NUCLEOTIDE SEQUENCE</scope>
</reference>
<proteinExistence type="predicted"/>
<reference evidence="1" key="1">
    <citation type="submission" date="2014-11" db="EMBL/GenBank/DDBJ databases">
        <authorList>
            <person name="Amaro Gonzalez C."/>
        </authorList>
    </citation>
    <scope>NUCLEOTIDE SEQUENCE</scope>
</reference>
<dbReference type="EMBL" id="GBXM01032820">
    <property type="protein sequence ID" value="JAH75757.1"/>
    <property type="molecule type" value="Transcribed_RNA"/>
</dbReference>
<dbReference type="AlphaFoldDB" id="A0A0E9VCJ2"/>
<name>A0A0E9VCJ2_ANGAN</name>
<evidence type="ECO:0000313" key="1">
    <source>
        <dbReference type="EMBL" id="JAH75757.1"/>
    </source>
</evidence>
<protein>
    <submittedName>
        <fullName evidence="1">Uncharacterized protein</fullName>
    </submittedName>
</protein>